<sequence>MFQLDDKFLQDVGLGSLPEDQKKAFLDHFREQLELRVGTRLSEGLSDAQLAEFESFIDRDEARVNEWIAGHVPNYQEDAVFKQLQAGAPANIPPLVVLAEYASLRWLGLNRPDYKQVVASTMEELKAEIIANRDAILGIDQPGSQQIAA</sequence>
<dbReference type="Proteomes" id="UP000013893">
    <property type="component" value="Chromosome"/>
</dbReference>
<evidence type="ECO:0000313" key="1">
    <source>
        <dbReference type="EMBL" id="AGL62411.1"/>
    </source>
</evidence>
<dbReference type="EMBL" id="CP005957">
    <property type="protein sequence ID" value="AGL62411.1"/>
    <property type="molecule type" value="Genomic_DNA"/>
</dbReference>
<name>R4PYU7_9BACT</name>
<dbReference type="STRING" id="1332188.L336_0709"/>
<dbReference type="AlphaFoldDB" id="R4PYU7"/>
<dbReference type="OrthoDB" id="4762484at2"/>
<dbReference type="HOGENOM" id="CLU_1666201_0_0_0"/>
<organism evidence="1 2">
    <name type="scientific">Candidatus Saccharimonas aalborgensis</name>
    <dbReference type="NCBI Taxonomy" id="1332188"/>
    <lineage>
        <taxon>Bacteria</taxon>
        <taxon>Candidatus Saccharimonadota</taxon>
        <taxon>Candidatus Saccharimonadia</taxon>
        <taxon>Candidatus Saccharimonadales</taxon>
        <taxon>Candidatus Saccharimonadaceae</taxon>
        <taxon>Candidatus Saccharimonas</taxon>
    </lineage>
</organism>
<dbReference type="RefSeq" id="WP_015641861.1">
    <property type="nucleotide sequence ID" value="NC_021219.1"/>
</dbReference>
<dbReference type="InterPro" id="IPR043722">
    <property type="entry name" value="DUF5663"/>
</dbReference>
<evidence type="ECO:0000313" key="2">
    <source>
        <dbReference type="Proteomes" id="UP000013893"/>
    </source>
</evidence>
<protein>
    <submittedName>
        <fullName evidence="1">Uncharacterized protein</fullName>
    </submittedName>
</protein>
<accession>R4PYU7</accession>
<reference evidence="1 2" key="1">
    <citation type="journal article" date="2013" name="Nat. Biotechnol.">
        <title>Genome sequences of rare, uncultured bacteria obtained by differential coverage binning of multiple metagenomes.</title>
        <authorList>
            <person name="Albertsen M."/>
            <person name="Hugenholtz P."/>
            <person name="Skarshewski A."/>
            <person name="Nielsen K.L."/>
            <person name="Tyson G.W."/>
            <person name="Nielsen P.H."/>
        </authorList>
    </citation>
    <scope>NUCLEOTIDE SEQUENCE [LARGE SCALE GENOMIC DNA]</scope>
    <source>
        <strain evidence="1">TM71</strain>
    </source>
</reference>
<keyword evidence="2" id="KW-1185">Reference proteome</keyword>
<proteinExistence type="predicted"/>
<gene>
    <name evidence="1" type="ORF">L336_0709</name>
</gene>
<dbReference type="KEGG" id="saal:L336_0709"/>
<dbReference type="Pfam" id="PF18908">
    <property type="entry name" value="DUF5663"/>
    <property type="match status" value="1"/>
</dbReference>